<keyword evidence="5 7" id="KW-0472">Membrane</keyword>
<dbReference type="Proteomes" id="UP000272942">
    <property type="component" value="Unassembled WGS sequence"/>
</dbReference>
<dbReference type="Gene3D" id="1.20.1730.10">
    <property type="entry name" value="Sodium/glucose cotransporter"/>
    <property type="match status" value="1"/>
</dbReference>
<evidence type="ECO:0000256" key="6">
    <source>
        <dbReference type="RuleBase" id="RU362091"/>
    </source>
</evidence>
<sequence>MTLNQPEASDSEFSVILLVAVSILWVPVIERLQGGQLYLYIQGVAACLAPPIAAVYLLAVLWKRCSEPGAFYALMTGLITGLIRLVLTVVYHEPVCGEPDHRPAIVARFHYMYFALFSFLLTGLVMIVVSLFTRPPDKHCLTRLTYFTAWDVPEEYSPPVPKDCQAVNAYGISEAYDKPTGDAMLAYGLYDPAITEQPRSGSPRSLQRNEIVDVHEPSPDKLCPCHSPAGLCFRHICLWLCGCEDHPCSQENEFRCAACLCCGKSHVPDWLPFGHERTVDLENEEQHLRSVISLKQDPRAKVALRVCLVFLAIIVIFLYVFFSVYFDLIDPGPLPVWWNESANVTRKMLLALEANNIITLK</sequence>
<evidence type="ECO:0000313" key="10">
    <source>
        <dbReference type="WBParaSite" id="ECPE_0000851701-mRNA-1"/>
    </source>
</evidence>
<evidence type="ECO:0000313" key="8">
    <source>
        <dbReference type="EMBL" id="VDP83635.1"/>
    </source>
</evidence>
<dbReference type="GO" id="GO:0005412">
    <property type="term" value="F:D-glucose:sodium symporter activity"/>
    <property type="evidence" value="ECO:0007669"/>
    <property type="project" value="TreeGrafter"/>
</dbReference>
<dbReference type="PROSITE" id="PS00457">
    <property type="entry name" value="NA_SOLUT_SYMP_2"/>
    <property type="match status" value="1"/>
</dbReference>
<dbReference type="InterPro" id="IPR001734">
    <property type="entry name" value="Na/solute_symporter"/>
</dbReference>
<dbReference type="Pfam" id="PF00474">
    <property type="entry name" value="SSF"/>
    <property type="match status" value="1"/>
</dbReference>
<gene>
    <name evidence="8" type="ORF">ECPE_LOCUS8491</name>
</gene>
<keyword evidence="4 7" id="KW-1133">Transmembrane helix</keyword>
<evidence type="ECO:0000256" key="2">
    <source>
        <dbReference type="ARBA" id="ARBA00006434"/>
    </source>
</evidence>
<dbReference type="PANTHER" id="PTHR11819">
    <property type="entry name" value="SOLUTE CARRIER FAMILY 5"/>
    <property type="match status" value="1"/>
</dbReference>
<evidence type="ECO:0000256" key="5">
    <source>
        <dbReference type="ARBA" id="ARBA00023136"/>
    </source>
</evidence>
<dbReference type="InterPro" id="IPR018212">
    <property type="entry name" value="Na/solute_symporter_CS"/>
</dbReference>
<evidence type="ECO:0000256" key="3">
    <source>
        <dbReference type="ARBA" id="ARBA00022692"/>
    </source>
</evidence>
<reference evidence="10" key="1">
    <citation type="submission" date="2016-06" db="UniProtKB">
        <authorList>
            <consortium name="WormBaseParasite"/>
        </authorList>
    </citation>
    <scope>IDENTIFICATION</scope>
</reference>
<dbReference type="PROSITE" id="PS50283">
    <property type="entry name" value="NA_SOLUT_SYMP_3"/>
    <property type="match status" value="1"/>
</dbReference>
<dbReference type="GO" id="GO:0005886">
    <property type="term" value="C:plasma membrane"/>
    <property type="evidence" value="ECO:0007669"/>
    <property type="project" value="TreeGrafter"/>
</dbReference>
<evidence type="ECO:0000256" key="7">
    <source>
        <dbReference type="SAM" id="Phobius"/>
    </source>
</evidence>
<protein>
    <submittedName>
        <fullName evidence="10">Transmembrane protein</fullName>
    </submittedName>
</protein>
<reference evidence="8 9" key="2">
    <citation type="submission" date="2018-11" db="EMBL/GenBank/DDBJ databases">
        <authorList>
            <consortium name="Pathogen Informatics"/>
        </authorList>
    </citation>
    <scope>NUCLEOTIDE SEQUENCE [LARGE SCALE GENOMIC DNA]</scope>
    <source>
        <strain evidence="8 9">Egypt</strain>
    </source>
</reference>
<evidence type="ECO:0000256" key="1">
    <source>
        <dbReference type="ARBA" id="ARBA00004141"/>
    </source>
</evidence>
<evidence type="ECO:0000313" key="9">
    <source>
        <dbReference type="Proteomes" id="UP000272942"/>
    </source>
</evidence>
<accession>A0A183ANF6</accession>
<feature type="transmembrane region" description="Helical" evidence="7">
    <location>
        <begin position="111"/>
        <end position="133"/>
    </location>
</feature>
<dbReference type="WBParaSite" id="ECPE_0000851701-mRNA-1">
    <property type="protein sequence ID" value="ECPE_0000851701-mRNA-1"/>
    <property type="gene ID" value="ECPE_0000851701"/>
</dbReference>
<feature type="transmembrane region" description="Helical" evidence="7">
    <location>
        <begin position="69"/>
        <end position="91"/>
    </location>
</feature>
<dbReference type="AlphaFoldDB" id="A0A183ANF6"/>
<name>A0A183ANF6_9TREM</name>
<comment type="subcellular location">
    <subcellularLocation>
        <location evidence="1">Membrane</location>
        <topology evidence="1">Multi-pass membrane protein</topology>
    </subcellularLocation>
</comment>
<dbReference type="OrthoDB" id="6154318at2759"/>
<keyword evidence="9" id="KW-1185">Reference proteome</keyword>
<feature type="transmembrane region" description="Helical" evidence="7">
    <location>
        <begin position="12"/>
        <end position="28"/>
    </location>
</feature>
<dbReference type="PANTHER" id="PTHR11819:SF150">
    <property type="entry name" value="SODIUM_MYO-INOSITOL COTRANSPORTER"/>
    <property type="match status" value="1"/>
</dbReference>
<dbReference type="EMBL" id="UZAN01046041">
    <property type="protein sequence ID" value="VDP83635.1"/>
    <property type="molecule type" value="Genomic_DNA"/>
</dbReference>
<dbReference type="InterPro" id="IPR038377">
    <property type="entry name" value="Na/Glc_symporter_sf"/>
</dbReference>
<proteinExistence type="inferred from homology"/>
<comment type="similarity">
    <text evidence="2 6">Belongs to the sodium:solute symporter (SSF) (TC 2.A.21) family.</text>
</comment>
<feature type="transmembrane region" description="Helical" evidence="7">
    <location>
        <begin position="302"/>
        <end position="326"/>
    </location>
</feature>
<organism evidence="10">
    <name type="scientific">Echinostoma caproni</name>
    <dbReference type="NCBI Taxonomy" id="27848"/>
    <lineage>
        <taxon>Eukaryota</taxon>
        <taxon>Metazoa</taxon>
        <taxon>Spiralia</taxon>
        <taxon>Lophotrochozoa</taxon>
        <taxon>Platyhelminthes</taxon>
        <taxon>Trematoda</taxon>
        <taxon>Digenea</taxon>
        <taxon>Plagiorchiida</taxon>
        <taxon>Echinostomata</taxon>
        <taxon>Echinostomatoidea</taxon>
        <taxon>Echinostomatidae</taxon>
        <taxon>Echinostoma</taxon>
    </lineage>
</organism>
<evidence type="ECO:0000256" key="4">
    <source>
        <dbReference type="ARBA" id="ARBA00022989"/>
    </source>
</evidence>
<feature type="transmembrane region" description="Helical" evidence="7">
    <location>
        <begin position="40"/>
        <end position="62"/>
    </location>
</feature>
<keyword evidence="3 7" id="KW-0812">Transmembrane</keyword>